<sequence length="949" mass="104328">MAPLKVTIPDTSDQDFISPMPSPTGTISAANSCPASPRSGSRYRTNELQTMVAYAAAAADEQNHTSNNFHHTTVYTSQPGMINLNENNNIANIVNIQSNQIPSSIHQHKIDLQNTNHDYFAVSSNQQLGNLQVGASESVANSPGEGDDAKPPYSYAQLIVQAISSAPEKQLTLSGIYSYITRKYPYYTIADKGWQNSIRHNLSLNRYFMKVPRSQEEPGKGSFWKIDPSSENKLIEQAFKRRRQRPMSCFKRDNSSRSTPASPSQLGSGTVSGLVTPESLSRESSPPPDLIDAHGHVALTEQAIALNSLMGPPGNHLSIHPSGTMTYTIGDNHSSDVTQLVNASGNRSAVQAECINQSNAQTTAFLSVPADFKITNKPSNSPGFTITNEASIYTNSSSAQFNNKGKVMVTTSQLYSNNGNDKEIFFSSNCSRNNSAPRAIAVDNNTVILQSTGSLAPSPQQSNVVISSTPPPIAQTNQQSTTLKTIINPQSSAQTNQSVQQHTVIVHAPPSALSSSNNQQLVEIVNNAVETNSSANSVISRIYGTDVNTFITTYPANSSVVIESVVDKNSVNQEEQKNVEESHKNKTVVDESFNSNQNSNLKRTFENMSSETSDNINNENSLNDKTEESKKSELNKANEIISDNNSSTAVENNTNDNNNTEDINSNDQKVNQTLENNLIEDVKTLNKEDINSEDSKINENGVKRLKTEESNNIDEKNEQRRIFDENDWATEAQIKNLIENLNENYSEEECGKFDGQGSHLVTILPGPLLTEALISSPIIRGEDGQGAVGLTGPGFEFGIDPNEDPELALALRVSMEEQRQRQEEDARKASEENGGPSTSETIPRKNYKLDFDIETHMLKYPLNHKAFLSYQKSKAKKILNSVGIKSDIELDQHEFEIATQIVDPKNMKISWDDIGGLEDIIENLKTDIIYLIKKPQLMKSSNFFRPPKG</sequence>
<dbReference type="AlphaFoldDB" id="A0AAE1QMX2"/>
<dbReference type="InterPro" id="IPR036388">
    <property type="entry name" value="WH-like_DNA-bd_sf"/>
</dbReference>
<evidence type="ECO:0000313" key="9">
    <source>
        <dbReference type="EMBL" id="KAK4336704.1"/>
    </source>
</evidence>
<dbReference type="Proteomes" id="UP001291623">
    <property type="component" value="Unassembled WGS sequence"/>
</dbReference>
<accession>A0AAE1QMX2</accession>
<comment type="caution">
    <text evidence="9">The sequence shown here is derived from an EMBL/GenBank/DDBJ whole genome shotgun (WGS) entry which is preliminary data.</text>
</comment>
<evidence type="ECO:0000313" key="10">
    <source>
        <dbReference type="Proteomes" id="UP001291623"/>
    </source>
</evidence>
<feature type="compositionally biased region" description="Basic and acidic residues" evidence="7">
    <location>
        <begin position="815"/>
        <end position="831"/>
    </location>
</feature>
<dbReference type="InterPro" id="IPR001766">
    <property type="entry name" value="Fork_head_dom"/>
</dbReference>
<evidence type="ECO:0000256" key="1">
    <source>
        <dbReference type="ARBA" id="ARBA00004123"/>
    </source>
</evidence>
<dbReference type="Gene3D" id="1.10.10.10">
    <property type="entry name" value="Winged helix-like DNA-binding domain superfamily/Winged helix DNA-binding domain"/>
    <property type="match status" value="1"/>
</dbReference>
<feature type="compositionally biased region" description="Basic and acidic residues" evidence="7">
    <location>
        <begin position="622"/>
        <end position="636"/>
    </location>
</feature>
<comment type="subcellular location">
    <subcellularLocation>
        <location evidence="1 6">Nucleus</location>
    </subcellularLocation>
</comment>
<evidence type="ECO:0000259" key="8">
    <source>
        <dbReference type="PROSITE" id="PS50039"/>
    </source>
</evidence>
<dbReference type="InterPro" id="IPR030456">
    <property type="entry name" value="TF_fork_head_CS_2"/>
</dbReference>
<dbReference type="FunFam" id="1.10.10.10:FF:000030">
    <property type="entry name" value="Forkhead box protein K2"/>
    <property type="match status" value="1"/>
</dbReference>
<gene>
    <name evidence="9" type="ORF">RND71_043450</name>
</gene>
<dbReference type="PANTHER" id="PTHR45881">
    <property type="entry name" value="CHECKPOINT SUPPRESSOR 1-LIKE, ISOFORM A-RELATED"/>
    <property type="match status" value="1"/>
</dbReference>
<keyword evidence="4" id="KW-0804">Transcription</keyword>
<evidence type="ECO:0000256" key="6">
    <source>
        <dbReference type="PROSITE-ProRule" id="PRU00089"/>
    </source>
</evidence>
<dbReference type="PRINTS" id="PR00053">
    <property type="entry name" value="FORKHEAD"/>
</dbReference>
<evidence type="ECO:0000256" key="4">
    <source>
        <dbReference type="ARBA" id="ARBA00023163"/>
    </source>
</evidence>
<keyword evidence="10" id="KW-1185">Reference proteome</keyword>
<feature type="region of interest" description="Disordered" evidence="7">
    <location>
        <begin position="572"/>
        <end position="667"/>
    </location>
</feature>
<feature type="compositionally biased region" description="Low complexity" evidence="7">
    <location>
        <begin position="651"/>
        <end position="667"/>
    </location>
</feature>
<proteinExistence type="predicted"/>
<dbReference type="CDD" id="cd20026">
    <property type="entry name" value="FH_FOXK"/>
    <property type="match status" value="1"/>
</dbReference>
<name>A0AAE1QMX2_9SOLA</name>
<reference evidence="9" key="1">
    <citation type="submission" date="2023-12" db="EMBL/GenBank/DDBJ databases">
        <title>Genome assembly of Anisodus tanguticus.</title>
        <authorList>
            <person name="Wang Y.-J."/>
        </authorList>
    </citation>
    <scope>NUCLEOTIDE SEQUENCE</scope>
    <source>
        <strain evidence="9">KB-2021</strain>
        <tissue evidence="9">Leaf</tissue>
    </source>
</reference>
<dbReference type="PROSITE" id="PS00658">
    <property type="entry name" value="FORK_HEAD_2"/>
    <property type="match status" value="1"/>
</dbReference>
<dbReference type="SMART" id="SM00339">
    <property type="entry name" value="FH"/>
    <property type="match status" value="1"/>
</dbReference>
<dbReference type="PROSITE" id="PS50039">
    <property type="entry name" value="FORK_HEAD_3"/>
    <property type="match status" value="1"/>
</dbReference>
<protein>
    <recommendedName>
        <fullName evidence="8">Fork-head domain-containing protein</fullName>
    </recommendedName>
</protein>
<dbReference type="GO" id="GO:0003700">
    <property type="term" value="F:DNA-binding transcription factor activity"/>
    <property type="evidence" value="ECO:0007669"/>
    <property type="project" value="InterPro"/>
</dbReference>
<evidence type="ECO:0000256" key="7">
    <source>
        <dbReference type="SAM" id="MobiDB-lite"/>
    </source>
</evidence>
<organism evidence="9 10">
    <name type="scientific">Anisodus tanguticus</name>
    <dbReference type="NCBI Taxonomy" id="243964"/>
    <lineage>
        <taxon>Eukaryota</taxon>
        <taxon>Viridiplantae</taxon>
        <taxon>Streptophyta</taxon>
        <taxon>Embryophyta</taxon>
        <taxon>Tracheophyta</taxon>
        <taxon>Spermatophyta</taxon>
        <taxon>Magnoliopsida</taxon>
        <taxon>eudicotyledons</taxon>
        <taxon>Gunneridae</taxon>
        <taxon>Pentapetalae</taxon>
        <taxon>asterids</taxon>
        <taxon>lamiids</taxon>
        <taxon>Solanales</taxon>
        <taxon>Solanaceae</taxon>
        <taxon>Solanoideae</taxon>
        <taxon>Hyoscyameae</taxon>
        <taxon>Anisodus</taxon>
    </lineage>
</organism>
<keyword evidence="3 6" id="KW-0238">DNA-binding</keyword>
<dbReference type="GO" id="GO:0043565">
    <property type="term" value="F:sequence-specific DNA binding"/>
    <property type="evidence" value="ECO:0007669"/>
    <property type="project" value="InterPro"/>
</dbReference>
<evidence type="ECO:0000256" key="5">
    <source>
        <dbReference type="ARBA" id="ARBA00023242"/>
    </source>
</evidence>
<dbReference type="Gene3D" id="1.10.287.3990">
    <property type="match status" value="1"/>
</dbReference>
<dbReference type="GO" id="GO:0006357">
    <property type="term" value="P:regulation of transcription by RNA polymerase II"/>
    <property type="evidence" value="ECO:0007669"/>
    <property type="project" value="UniProtKB-ARBA"/>
</dbReference>
<feature type="compositionally biased region" description="Polar residues" evidence="7">
    <location>
        <begin position="641"/>
        <end position="650"/>
    </location>
</feature>
<feature type="domain" description="Fork-head" evidence="8">
    <location>
        <begin position="150"/>
        <end position="245"/>
    </location>
</feature>
<dbReference type="GO" id="GO:0005634">
    <property type="term" value="C:nucleus"/>
    <property type="evidence" value="ECO:0007669"/>
    <property type="project" value="UniProtKB-SubCell"/>
</dbReference>
<dbReference type="Pfam" id="PF00250">
    <property type="entry name" value="Forkhead"/>
    <property type="match status" value="1"/>
</dbReference>
<dbReference type="PROSITE" id="PS00657">
    <property type="entry name" value="FORK_HEAD_1"/>
    <property type="match status" value="1"/>
</dbReference>
<feature type="region of interest" description="Disordered" evidence="7">
    <location>
        <begin position="815"/>
        <end position="844"/>
    </location>
</feature>
<feature type="compositionally biased region" description="Basic and acidic residues" evidence="7">
    <location>
        <begin position="574"/>
        <end position="589"/>
    </location>
</feature>
<keyword evidence="5 6" id="KW-0539">Nucleus</keyword>
<feature type="DNA-binding region" description="Fork-head" evidence="6">
    <location>
        <begin position="150"/>
        <end position="245"/>
    </location>
</feature>
<dbReference type="InterPro" id="IPR036390">
    <property type="entry name" value="WH_DNA-bd_sf"/>
</dbReference>
<dbReference type="PROSITE" id="PS50330">
    <property type="entry name" value="UIM"/>
    <property type="match status" value="1"/>
</dbReference>
<evidence type="ECO:0000256" key="3">
    <source>
        <dbReference type="ARBA" id="ARBA00023125"/>
    </source>
</evidence>
<dbReference type="InterPro" id="IPR003903">
    <property type="entry name" value="UIM_dom"/>
</dbReference>
<evidence type="ECO:0000256" key="2">
    <source>
        <dbReference type="ARBA" id="ARBA00023015"/>
    </source>
</evidence>
<dbReference type="EMBL" id="JAVYJV010000102">
    <property type="protein sequence ID" value="KAK4336704.1"/>
    <property type="molecule type" value="Genomic_DNA"/>
</dbReference>
<dbReference type="InterPro" id="IPR018122">
    <property type="entry name" value="TF_fork_head_CS_1"/>
</dbReference>
<feature type="region of interest" description="Disordered" evidence="7">
    <location>
        <begin position="241"/>
        <end position="290"/>
    </location>
</feature>
<dbReference type="SUPFAM" id="SSF46785">
    <property type="entry name" value="Winged helix' DNA-binding domain"/>
    <property type="match status" value="1"/>
</dbReference>
<keyword evidence="2" id="KW-0805">Transcription regulation</keyword>
<feature type="compositionally biased region" description="Polar residues" evidence="7">
    <location>
        <begin position="256"/>
        <end position="273"/>
    </location>
</feature>
<feature type="compositionally biased region" description="Polar residues" evidence="7">
    <location>
        <begin position="592"/>
        <end position="621"/>
    </location>
</feature>